<dbReference type="InterPro" id="IPR000055">
    <property type="entry name" value="Restrct_endonuc_typeI_TRD"/>
</dbReference>
<dbReference type="Pfam" id="PF01420">
    <property type="entry name" value="Methylase_S"/>
    <property type="match status" value="2"/>
</dbReference>
<reference evidence="5 6" key="1">
    <citation type="submission" date="2016-10" db="EMBL/GenBank/DDBJ databases">
        <authorList>
            <person name="de Groot N.N."/>
        </authorList>
    </citation>
    <scope>NUCLEOTIDE SEQUENCE [LARGE SCALE GENOMIC DNA]</scope>
    <source>
        <strain evidence="5 6">AA1</strain>
    </source>
</reference>
<accession>A0A1G5HPP5</accession>
<organism evidence="5 6">
    <name type="scientific">Desulfoluna spongiiphila</name>
    <dbReference type="NCBI Taxonomy" id="419481"/>
    <lineage>
        <taxon>Bacteria</taxon>
        <taxon>Pseudomonadati</taxon>
        <taxon>Thermodesulfobacteriota</taxon>
        <taxon>Desulfobacteria</taxon>
        <taxon>Desulfobacterales</taxon>
        <taxon>Desulfolunaceae</taxon>
        <taxon>Desulfoluna</taxon>
    </lineage>
</organism>
<protein>
    <submittedName>
        <fullName evidence="5">Type I restriction enzyme, S subunit</fullName>
    </submittedName>
</protein>
<evidence type="ECO:0000256" key="1">
    <source>
        <dbReference type="ARBA" id="ARBA00010923"/>
    </source>
</evidence>
<dbReference type="OrthoDB" id="512700at2"/>
<dbReference type="InterPro" id="IPR052021">
    <property type="entry name" value="Type-I_RS_S_subunit"/>
</dbReference>
<dbReference type="STRING" id="419481.SAMN05216233_11547"/>
<keyword evidence="3" id="KW-0238">DNA-binding</keyword>
<dbReference type="Proteomes" id="UP000198870">
    <property type="component" value="Unassembled WGS sequence"/>
</dbReference>
<evidence type="ECO:0000256" key="2">
    <source>
        <dbReference type="ARBA" id="ARBA00022747"/>
    </source>
</evidence>
<evidence type="ECO:0000313" key="6">
    <source>
        <dbReference type="Proteomes" id="UP000198870"/>
    </source>
</evidence>
<gene>
    <name evidence="5" type="ORF">SAMN05216233_11547</name>
</gene>
<keyword evidence="6" id="KW-1185">Reference proteome</keyword>
<dbReference type="Gene3D" id="3.90.220.20">
    <property type="entry name" value="DNA methylase specificity domains"/>
    <property type="match status" value="2"/>
</dbReference>
<evidence type="ECO:0000256" key="3">
    <source>
        <dbReference type="ARBA" id="ARBA00023125"/>
    </source>
</evidence>
<dbReference type="PANTHER" id="PTHR30408">
    <property type="entry name" value="TYPE-1 RESTRICTION ENZYME ECOKI SPECIFICITY PROTEIN"/>
    <property type="match status" value="1"/>
</dbReference>
<dbReference type="Gene3D" id="1.10.287.1120">
    <property type="entry name" value="Bipartite methylase S protein"/>
    <property type="match status" value="1"/>
</dbReference>
<dbReference type="PANTHER" id="PTHR30408:SF12">
    <property type="entry name" value="TYPE I RESTRICTION ENZYME MJAVIII SPECIFICITY SUBUNIT"/>
    <property type="match status" value="1"/>
</dbReference>
<name>A0A1G5HPP5_9BACT</name>
<dbReference type="InterPro" id="IPR044946">
    <property type="entry name" value="Restrct_endonuc_typeI_TRD_sf"/>
</dbReference>
<dbReference type="AlphaFoldDB" id="A0A1G5HPP5"/>
<feature type="domain" description="Type I restriction modification DNA specificity" evidence="4">
    <location>
        <begin position="240"/>
        <end position="418"/>
    </location>
</feature>
<dbReference type="EMBL" id="FMUX01000015">
    <property type="protein sequence ID" value="SCY65756.1"/>
    <property type="molecule type" value="Genomic_DNA"/>
</dbReference>
<dbReference type="CDD" id="cd17248">
    <property type="entry name" value="RMtype1_S_AmiI-TRD2-CR2_like"/>
    <property type="match status" value="1"/>
</dbReference>
<evidence type="ECO:0000259" key="4">
    <source>
        <dbReference type="Pfam" id="PF01420"/>
    </source>
</evidence>
<evidence type="ECO:0000313" key="5">
    <source>
        <dbReference type="EMBL" id="SCY65756.1"/>
    </source>
</evidence>
<feature type="domain" description="Type I restriction modification DNA specificity" evidence="4">
    <location>
        <begin position="26"/>
        <end position="197"/>
    </location>
</feature>
<sequence length="459" mass="51746">MGGRYQGYPEYKDSGVEFIDSIPRYWELTKFKYVVDFQEGPGILAKDFFDSGVPLLRIQNIKENYVTDDYKTFLDPNTANNKWKQFKVQFGDVIISCSASTGLVSEVDSCTVGAIPYTGLIRLRPKPNCIVKDFVKYFVKSEAYHEQIRILQTGSTIQHYGPIHLNQISISMPDLAGQISIAAFLDYETAKIDTLIEKQQTLIALLKEKRQAVISHAVTKGLDPGVPMRDSGVEWLGEVPEHWVVCKLKYIAKLESGHTPSRRIAEYWQNCTIPWFTLADVWQLRDGRQVYVKETKEKVSEIGLANSSARLLPASTVILSRTASVGFSGIMSVDMATTQDFANWVCGQKIRPLFLYYILKAMKNDLSRLTMGSTHKTIYMPDIEAFTIALPPLEEQAMIVEHITKKIEHFDLIIDKSEQVVTTLTERRTALISTAVTGKIDVRNWKAPAQAQTNTVNAA</sequence>
<comment type="similarity">
    <text evidence="1">Belongs to the type-I restriction system S methylase family.</text>
</comment>
<proteinExistence type="inferred from homology"/>
<keyword evidence="2" id="KW-0680">Restriction system</keyword>
<dbReference type="GO" id="GO:0009307">
    <property type="term" value="P:DNA restriction-modification system"/>
    <property type="evidence" value="ECO:0007669"/>
    <property type="project" value="UniProtKB-KW"/>
</dbReference>
<dbReference type="GO" id="GO:0003677">
    <property type="term" value="F:DNA binding"/>
    <property type="evidence" value="ECO:0007669"/>
    <property type="project" value="UniProtKB-KW"/>
</dbReference>
<dbReference type="SUPFAM" id="SSF116734">
    <property type="entry name" value="DNA methylase specificity domain"/>
    <property type="match status" value="2"/>
</dbReference>